<dbReference type="Gene3D" id="3.40.190.10">
    <property type="entry name" value="Periplasmic binding protein-like II"/>
    <property type="match status" value="1"/>
</dbReference>
<dbReference type="EMBL" id="QRXJ01000015">
    <property type="protein sequence ID" value="RGT88625.1"/>
    <property type="molecule type" value="Genomic_DNA"/>
</dbReference>
<dbReference type="AlphaFoldDB" id="A0A173SQ33"/>
<keyword evidence="4" id="KW-1185">Reference proteome</keyword>
<evidence type="ECO:0000313" key="4">
    <source>
        <dbReference type="Proteomes" id="UP000283360"/>
    </source>
</evidence>
<gene>
    <name evidence="2" type="ORF">DWX03_11310</name>
    <name evidence="1" type="ORF">ERS852574_01527</name>
</gene>
<reference evidence="2 4" key="2">
    <citation type="submission" date="2018-08" db="EMBL/GenBank/DDBJ databases">
        <title>A genome reference for cultivated species of the human gut microbiota.</title>
        <authorList>
            <person name="Zou Y."/>
            <person name="Xue W."/>
            <person name="Luo G."/>
        </authorList>
    </citation>
    <scope>NUCLEOTIDE SEQUENCE [LARGE SCALE GENOMIC DNA]</scope>
    <source>
        <strain evidence="2 4">AF18-12LB</strain>
    </source>
</reference>
<reference evidence="1 3" key="1">
    <citation type="submission" date="2015-09" db="EMBL/GenBank/DDBJ databases">
        <authorList>
            <consortium name="Pathogen Informatics"/>
        </authorList>
    </citation>
    <scope>NUCLEOTIDE SEQUENCE [LARGE SCALE GENOMIC DNA]</scope>
    <source>
        <strain evidence="1 3">2789STDY5834962</strain>
    </source>
</reference>
<sequence length="421" mass="48056">MFNFKFYLLPLLILSIGLSGCTKLNKDVSKTLSIVIEPAFKEQVLDAVKYATSKNNSLEFEIKILSPDPDKRSAEIQKLRTQIMSGKGPDLYLVNCSTDGAAQMNEPLFENPYKAMQSGVFASLDKYMKKDSYWQKENYNPSFLLPGQYQERQYILPLSCHYNMLISDTVLDYTQENDTLEDWISNIKSSSDHALKNALFELDNISGNWFQPAADYNSGQIFFDKEKWSNFALEYLLFKQDYLENEKTNNTDTSSSHILISSLDDINEHTTQIDIIPDIQGKKMAAIRCFGAVSMASDYKEEAYHFLMYFLNNVIQESTSTNGMSLSANGVLGTDYPVQVSAIRTKLSFLDQSKQDLAIKAFQSLEGAYFPTEVEHFIYEEIIENSSLLYGPQTDFKKIWQDKLSALADKAWNDYHTQVTE</sequence>
<dbReference type="RefSeq" id="WP_008374424.1">
    <property type="nucleotide sequence ID" value="NZ_CP070062.1"/>
</dbReference>
<dbReference type="Proteomes" id="UP000095727">
    <property type="component" value="Unassembled WGS sequence"/>
</dbReference>
<evidence type="ECO:0000313" key="2">
    <source>
        <dbReference type="EMBL" id="RGT88625.1"/>
    </source>
</evidence>
<name>A0A173SQ33_9FIRM</name>
<evidence type="ECO:0000313" key="1">
    <source>
        <dbReference type="EMBL" id="CUM91278.1"/>
    </source>
</evidence>
<dbReference type="PROSITE" id="PS51257">
    <property type="entry name" value="PROKAR_LIPOPROTEIN"/>
    <property type="match status" value="1"/>
</dbReference>
<dbReference type="EMBL" id="CYXR01000009">
    <property type="protein sequence ID" value="CUM91278.1"/>
    <property type="molecule type" value="Genomic_DNA"/>
</dbReference>
<organism evidence="1 3">
    <name type="scientific">Coprococcus comes</name>
    <dbReference type="NCBI Taxonomy" id="410072"/>
    <lineage>
        <taxon>Bacteria</taxon>
        <taxon>Bacillati</taxon>
        <taxon>Bacillota</taxon>
        <taxon>Clostridia</taxon>
        <taxon>Lachnospirales</taxon>
        <taxon>Lachnospiraceae</taxon>
        <taxon>Coprococcus</taxon>
    </lineage>
</organism>
<dbReference type="Proteomes" id="UP000283360">
    <property type="component" value="Unassembled WGS sequence"/>
</dbReference>
<accession>A0A173SQ33</accession>
<dbReference type="GeneID" id="92825457"/>
<evidence type="ECO:0000313" key="3">
    <source>
        <dbReference type="Proteomes" id="UP000095727"/>
    </source>
</evidence>
<proteinExistence type="predicted"/>
<dbReference type="SUPFAM" id="SSF53850">
    <property type="entry name" value="Periplasmic binding protein-like II"/>
    <property type="match status" value="1"/>
</dbReference>
<protein>
    <submittedName>
        <fullName evidence="2">Extracellular solute-binding protein</fullName>
    </submittedName>
    <submittedName>
        <fullName evidence="1">Maltose-binding periplasmic proteins/domains</fullName>
    </submittedName>
</protein>